<feature type="transmembrane region" description="Helical" evidence="1">
    <location>
        <begin position="154"/>
        <end position="172"/>
    </location>
</feature>
<feature type="transmembrane region" description="Helical" evidence="1">
    <location>
        <begin position="45"/>
        <end position="64"/>
    </location>
</feature>
<organism evidence="2 3">
    <name type="scientific">Bacteroides fragilis str. 3988T(B)14</name>
    <dbReference type="NCBI Taxonomy" id="1339315"/>
    <lineage>
        <taxon>Bacteria</taxon>
        <taxon>Pseudomonadati</taxon>
        <taxon>Bacteroidota</taxon>
        <taxon>Bacteroidia</taxon>
        <taxon>Bacteroidales</taxon>
        <taxon>Bacteroidaceae</taxon>
        <taxon>Bacteroides</taxon>
    </lineage>
</organism>
<dbReference type="AlphaFoldDB" id="A0A015SJC3"/>
<sequence>METNDIKETWKAGIERTIKPYPEERLNEMVVNSARKSIKTVYPGTVFRLVIIAVAVFLIVSQFVKEQNATRLYLDMGALAVLSVSYFLWERSAYKMRKYTHGMPVKEWLEYRIKEIEKSIRFNTKYDWIVYTCSFLSAIGFYVFYLMATNVVPGILNVIVIPLGMCIYLLIIKRSLKRNYRRTLQELKELYRQFEIEDQEGR</sequence>
<keyword evidence="1" id="KW-0472">Membrane</keyword>
<protein>
    <submittedName>
        <fullName evidence="2">Putative transmembrane protein</fullName>
    </submittedName>
</protein>
<evidence type="ECO:0000256" key="1">
    <source>
        <dbReference type="SAM" id="Phobius"/>
    </source>
</evidence>
<comment type="caution">
    <text evidence="2">The sequence shown here is derived from an EMBL/GenBank/DDBJ whole genome shotgun (WGS) entry which is preliminary data.</text>
</comment>
<evidence type="ECO:0000313" key="2">
    <source>
        <dbReference type="EMBL" id="EXY72324.1"/>
    </source>
</evidence>
<dbReference type="EMBL" id="JGCY01000408">
    <property type="protein sequence ID" value="EXY72324.1"/>
    <property type="molecule type" value="Genomic_DNA"/>
</dbReference>
<name>A0A015SJC3_BACFG</name>
<dbReference type="Proteomes" id="UP000020529">
    <property type="component" value="Unassembled WGS sequence"/>
</dbReference>
<dbReference type="RefSeq" id="WP_005802054.1">
    <property type="nucleotide sequence ID" value="NZ_JGCY01000408.1"/>
</dbReference>
<reference evidence="2 3" key="1">
    <citation type="submission" date="2014-02" db="EMBL/GenBank/DDBJ databases">
        <authorList>
            <person name="Sears C."/>
            <person name="Carroll K."/>
            <person name="Sack B.R."/>
            <person name="Qadri F."/>
            <person name="Myers L.L."/>
            <person name="Chung G.-T."/>
            <person name="Escheverria P."/>
            <person name="Fraser C.M."/>
            <person name="Sadzewicz L."/>
            <person name="Shefchek K.A."/>
            <person name="Tallon L."/>
            <person name="Das S.P."/>
            <person name="Daugherty S."/>
            <person name="Mongodin E.F."/>
        </authorList>
    </citation>
    <scope>NUCLEOTIDE SEQUENCE [LARGE SCALE GENOMIC DNA]</scope>
    <source>
        <strain evidence="3">3988T(B)14</strain>
    </source>
</reference>
<keyword evidence="1 2" id="KW-0812">Transmembrane</keyword>
<evidence type="ECO:0000313" key="3">
    <source>
        <dbReference type="Proteomes" id="UP000020529"/>
    </source>
</evidence>
<gene>
    <name evidence="2" type="ORF">M124_3930</name>
</gene>
<feature type="transmembrane region" description="Helical" evidence="1">
    <location>
        <begin position="128"/>
        <end position="148"/>
    </location>
</feature>
<dbReference type="PATRIC" id="fig|1339315.3.peg.4560"/>
<proteinExistence type="predicted"/>
<feature type="transmembrane region" description="Helical" evidence="1">
    <location>
        <begin position="70"/>
        <end position="89"/>
    </location>
</feature>
<keyword evidence="1" id="KW-1133">Transmembrane helix</keyword>
<accession>A0A015SJC3</accession>